<feature type="compositionally biased region" description="Acidic residues" evidence="2">
    <location>
        <begin position="100"/>
        <end position="109"/>
    </location>
</feature>
<proteinExistence type="predicted"/>
<dbReference type="InterPro" id="IPR029071">
    <property type="entry name" value="Ubiquitin-like_domsf"/>
</dbReference>
<dbReference type="SUPFAM" id="SSF47986">
    <property type="entry name" value="DEATH domain"/>
    <property type="match status" value="1"/>
</dbReference>
<dbReference type="Proteomes" id="UP000275408">
    <property type="component" value="Unassembled WGS sequence"/>
</dbReference>
<dbReference type="AlphaFoldDB" id="A0A3M6UD96"/>
<comment type="caution">
    <text evidence="5">The sequence shown here is derived from an EMBL/GenBank/DDBJ whole genome shotgun (WGS) entry which is preliminary data.</text>
</comment>
<keyword evidence="1" id="KW-0053">Apoptosis</keyword>
<dbReference type="CDD" id="cd17039">
    <property type="entry name" value="Ubl_ubiquitin_like"/>
    <property type="match status" value="1"/>
</dbReference>
<gene>
    <name evidence="5" type="ORF">pdam_00010298</name>
</gene>
<dbReference type="PANTHER" id="PTHR48169:SF7">
    <property type="entry name" value="CASPASE 10"/>
    <property type="match status" value="1"/>
</dbReference>
<dbReference type="GO" id="GO:0006915">
    <property type="term" value="P:apoptotic process"/>
    <property type="evidence" value="ECO:0007669"/>
    <property type="project" value="UniProtKB-KW"/>
</dbReference>
<dbReference type="PROSITE" id="PS50053">
    <property type="entry name" value="UBIQUITIN_2"/>
    <property type="match status" value="1"/>
</dbReference>
<dbReference type="GO" id="GO:0042981">
    <property type="term" value="P:regulation of apoptotic process"/>
    <property type="evidence" value="ECO:0007669"/>
    <property type="project" value="InterPro"/>
</dbReference>
<dbReference type="PROSITE" id="PS50168">
    <property type="entry name" value="DED"/>
    <property type="match status" value="1"/>
</dbReference>
<reference evidence="5 6" key="1">
    <citation type="journal article" date="2018" name="Sci. Rep.">
        <title>Comparative analysis of the Pocillopora damicornis genome highlights role of immune system in coral evolution.</title>
        <authorList>
            <person name="Cunning R."/>
            <person name="Bay R.A."/>
            <person name="Gillette P."/>
            <person name="Baker A.C."/>
            <person name="Traylor-Knowles N."/>
        </authorList>
    </citation>
    <scope>NUCLEOTIDE SEQUENCE [LARGE SCALE GENOMIC DNA]</scope>
    <source>
        <strain evidence="5">RSMAS</strain>
        <tissue evidence="5">Whole animal</tissue>
    </source>
</reference>
<sequence>MASAKDENCISPYRRLLLEMSMELSNKDLERLMYAVGDRLPRRLTENIESGLKLFEALEQDVHIGPQNLTLLHDGFKAIGRVDLAQSIQVFSRKLHKADDDPDETDDGQGDMVPDGVGDGSDPEPKGSDFPDNGARKAAAADEHVMTFRSVVDQPHPANPRNTSTGLSGGDADGRTAEHLVAVRSDASLTVTNNGSSLESARGPCPAPSRDFVLESSARLQPDPAAGPAPARYVNFLVHEGYVVEILGGKHYKTPDGEFVEMKSGTQYKIHVKNSHAYGCHVDISIDGYDVGGWALRGGEEMSIERPAYEAKKFTFYRVKTAPKEAGIESGRPENGVVKCVFTPEAFLNIPVITSDSSQPLNVSMPPSATVGELKRKLQHQMGVMDDPYQVLAKSDKVLSNGTRLRDIIEKPMDLRLIDAEISITVTAEACSNCASRQGKGPLSHGTDRREDSSCHLDISIDGYDIGGWALHGGEEIPRPAVAVILPEYIHITVEEQNGDSHALKIDKEKNLKAVMEEIPSCCNLQENTQVIFYFNEKKLCPFKNKGNLDNLDYGVTHGCTLHVTKHLAADGSIIPHETSKCNGQEFE</sequence>
<evidence type="ECO:0000259" key="3">
    <source>
        <dbReference type="PROSITE" id="PS50053"/>
    </source>
</evidence>
<evidence type="ECO:0000313" key="6">
    <source>
        <dbReference type="Proteomes" id="UP000275408"/>
    </source>
</evidence>
<feature type="region of interest" description="Disordered" evidence="2">
    <location>
        <begin position="95"/>
        <end position="173"/>
    </location>
</feature>
<evidence type="ECO:0000259" key="4">
    <source>
        <dbReference type="PROSITE" id="PS50168"/>
    </source>
</evidence>
<dbReference type="Pfam" id="PF01335">
    <property type="entry name" value="DED"/>
    <property type="match status" value="1"/>
</dbReference>
<dbReference type="SMART" id="SM00031">
    <property type="entry name" value="DED"/>
    <property type="match status" value="1"/>
</dbReference>
<evidence type="ECO:0000313" key="5">
    <source>
        <dbReference type="EMBL" id="RMX51539.1"/>
    </source>
</evidence>
<protein>
    <recommendedName>
        <fullName evidence="7">Ubiquitin-like domain-containing protein</fullName>
    </recommendedName>
</protein>
<keyword evidence="6" id="KW-1185">Reference proteome</keyword>
<feature type="non-terminal residue" evidence="5">
    <location>
        <position position="588"/>
    </location>
</feature>
<dbReference type="PANTHER" id="PTHR48169">
    <property type="entry name" value="DED DOMAIN-CONTAINING PROTEIN"/>
    <property type="match status" value="1"/>
</dbReference>
<organism evidence="5 6">
    <name type="scientific">Pocillopora damicornis</name>
    <name type="common">Cauliflower coral</name>
    <name type="synonym">Millepora damicornis</name>
    <dbReference type="NCBI Taxonomy" id="46731"/>
    <lineage>
        <taxon>Eukaryota</taxon>
        <taxon>Metazoa</taxon>
        <taxon>Cnidaria</taxon>
        <taxon>Anthozoa</taxon>
        <taxon>Hexacorallia</taxon>
        <taxon>Scleractinia</taxon>
        <taxon>Astrocoeniina</taxon>
        <taxon>Pocilloporidae</taxon>
        <taxon>Pocillopora</taxon>
    </lineage>
</organism>
<dbReference type="Gene3D" id="1.10.533.10">
    <property type="entry name" value="Death Domain, Fas"/>
    <property type="match status" value="1"/>
</dbReference>
<accession>A0A3M6UD96</accession>
<evidence type="ECO:0008006" key="7">
    <source>
        <dbReference type="Google" id="ProtNLM"/>
    </source>
</evidence>
<feature type="domain" description="DED" evidence="4">
    <location>
        <begin position="12"/>
        <end position="90"/>
    </location>
</feature>
<dbReference type="EMBL" id="RCHS01001758">
    <property type="protein sequence ID" value="RMX51539.1"/>
    <property type="molecule type" value="Genomic_DNA"/>
</dbReference>
<dbReference type="InterPro" id="IPR000626">
    <property type="entry name" value="Ubiquitin-like_dom"/>
</dbReference>
<name>A0A3M6UD96_POCDA</name>
<dbReference type="OrthoDB" id="100767at2759"/>
<feature type="domain" description="Ubiquitin-like" evidence="3">
    <location>
        <begin position="348"/>
        <end position="407"/>
    </location>
</feature>
<dbReference type="SUPFAM" id="SSF54236">
    <property type="entry name" value="Ubiquitin-like"/>
    <property type="match status" value="2"/>
</dbReference>
<evidence type="ECO:0000256" key="1">
    <source>
        <dbReference type="ARBA" id="ARBA00022703"/>
    </source>
</evidence>
<dbReference type="InterPro" id="IPR011029">
    <property type="entry name" value="DEATH-like_dom_sf"/>
</dbReference>
<dbReference type="CDD" id="cd08336">
    <property type="entry name" value="DED_FADD"/>
    <property type="match status" value="1"/>
</dbReference>
<dbReference type="InterPro" id="IPR001875">
    <property type="entry name" value="DED_dom"/>
</dbReference>
<evidence type="ECO:0000256" key="2">
    <source>
        <dbReference type="SAM" id="MobiDB-lite"/>
    </source>
</evidence>